<reference evidence="1" key="1">
    <citation type="submission" date="2017-02" db="EMBL/GenBank/DDBJ databases">
        <title>Genome sequence of Serratia marcescens phage BF.</title>
        <authorList>
            <person name="Casey E."/>
            <person name="Fitzgerald B."/>
            <person name="Mahony J."/>
            <person name="Lugli G."/>
            <person name="Ventura M."/>
            <person name="van Sinderen D."/>
        </authorList>
    </citation>
    <scope>NUCLEOTIDE SEQUENCE [LARGE SCALE GENOMIC DNA]</scope>
</reference>
<name>A0A1S6UAH6_9CAUD</name>
<evidence type="ECO:0000313" key="1">
    <source>
        <dbReference type="EMBL" id="AQW88745.1"/>
    </source>
</evidence>
<proteinExistence type="predicted"/>
<dbReference type="EMBL" id="KY630187">
    <property type="protein sequence ID" value="AQW88745.1"/>
    <property type="molecule type" value="Genomic_DNA"/>
</dbReference>
<keyword evidence="2" id="KW-1185">Reference proteome</keyword>
<dbReference type="OrthoDB" id="3947at10239"/>
<gene>
    <name evidence="1" type="ORF">BF_0220</name>
</gene>
<accession>A0A1S6UAH6</accession>
<organism evidence="1 2">
    <name type="scientific">Serratia phage BF</name>
    <dbReference type="NCBI Taxonomy" id="1962671"/>
    <lineage>
        <taxon>Viruses</taxon>
        <taxon>Duplodnaviria</taxon>
        <taxon>Heunggongvirae</taxon>
        <taxon>Uroviricota</taxon>
        <taxon>Caudoviricetes</taxon>
        <taxon>Eneladusvirus</taxon>
        <taxon>Eneladusvirus BF</taxon>
    </lineage>
</organism>
<protein>
    <submittedName>
        <fullName evidence="1">Structural protein</fullName>
    </submittedName>
</protein>
<evidence type="ECO:0000313" key="2">
    <source>
        <dbReference type="Proteomes" id="UP000221837"/>
    </source>
</evidence>
<sequence length="648" mass="68559">MSATRIKGAEGVIIESQYFLELPKAPTKQTTSAERAGMIRYNSEWKSFEGVLEFTDGSVSYRRFANLDENGQLLTSQLPDSVTSGMQYIGTYSPLTDDIDPPLGGQYDKLPAPIAANSGQYYIVRGLYDAAQAHFKANNPTTPTVTFIPTNPSGQGNWIQIKYYVDTDPMNPSTGKVVIAAFGRIITASIPSTGHEGLTSLSTDTTLTAAFTTDVDKSSELALTDGDWIISDGSKQTRLRQSRVSISAGAVSFDRTYATTSGRAFSSSAGTVQTIIDNLVQDGLRRTGDSMYDDGGIGDGRFGVVYGTAAAPAIAFNSNPFNPTTNPGNDPTKWSETSTGIFRPATGSIGFSASGVERLRVSPTQLILYPSTGTAAAPNILFSATGNTALGINVTGNKIDFVSNSAVNVSLSQGLSTFNGNVVVTGNHTVNGNTTLGNDASASGDKVVVNSQSRFNGISTFAADAYLQNSANLLIFTGSTIRFNSANSPTTIDETNGLTFSQTGSTGNYNFILYNGASPQVVAKMTRNGFALPVMNPIDDSKGEDGMIAYSTQRNTVIQKSNGTWTTVGSGGGVITTFTTANWVLNGSYYTFTITNANIQQVSVQELSGVNYSPVEVDSVVISPTNAVLSVPASPDLRFNGRVIVQYQ</sequence>
<dbReference type="Proteomes" id="UP000221837">
    <property type="component" value="Genome"/>
</dbReference>